<reference evidence="10" key="1">
    <citation type="journal article" date="2019" name="Int. J. Syst. Evol. Microbiol.">
        <title>The Global Catalogue of Microorganisms (GCM) 10K type strain sequencing project: providing services to taxonomists for standard genome sequencing and annotation.</title>
        <authorList>
            <consortium name="The Broad Institute Genomics Platform"/>
            <consortium name="The Broad Institute Genome Sequencing Center for Infectious Disease"/>
            <person name="Wu L."/>
            <person name="Ma J."/>
        </authorList>
    </citation>
    <scope>NUCLEOTIDE SEQUENCE [LARGE SCALE GENOMIC DNA]</scope>
    <source>
        <strain evidence="10">CECT 7184</strain>
    </source>
</reference>
<feature type="transmembrane region" description="Helical" evidence="7">
    <location>
        <begin position="67"/>
        <end position="84"/>
    </location>
</feature>
<evidence type="ECO:0000256" key="3">
    <source>
        <dbReference type="ARBA" id="ARBA00022692"/>
    </source>
</evidence>
<dbReference type="SUPFAM" id="SSF144091">
    <property type="entry name" value="Rhomboid-like"/>
    <property type="match status" value="1"/>
</dbReference>
<keyword evidence="3 7" id="KW-0812">Transmembrane</keyword>
<evidence type="ECO:0000256" key="4">
    <source>
        <dbReference type="ARBA" id="ARBA00022801"/>
    </source>
</evidence>
<dbReference type="InterPro" id="IPR050925">
    <property type="entry name" value="Rhomboid_protease_S54"/>
</dbReference>
<dbReference type="Proteomes" id="UP001596142">
    <property type="component" value="Unassembled WGS sequence"/>
</dbReference>
<dbReference type="GO" id="GO:0008233">
    <property type="term" value="F:peptidase activity"/>
    <property type="evidence" value="ECO:0007669"/>
    <property type="project" value="UniProtKB-KW"/>
</dbReference>
<evidence type="ECO:0000256" key="1">
    <source>
        <dbReference type="ARBA" id="ARBA00004141"/>
    </source>
</evidence>
<sequence>MIFLVARLSDPEHIRFLALNNDELPERWYTILTHGLVHVEPYHFLLNTAVLLLVGPWVEQLLGKNRYFILIVLCILAGGLSIVLWREAGIGFSGAGFGLLFYYYLAFPKDKELFFQLPNVVLPIILFGVSVIAIVFGLFGSVGHIPHLAGGIAGTICLFLFRSKHDDLPA</sequence>
<feature type="transmembrane region" description="Helical" evidence="7">
    <location>
        <begin position="119"/>
        <end position="139"/>
    </location>
</feature>
<evidence type="ECO:0000259" key="8">
    <source>
        <dbReference type="Pfam" id="PF01694"/>
    </source>
</evidence>
<organism evidence="9 10">
    <name type="scientific">Thalassorhabdus alkalitolerans</name>
    <dbReference type="NCBI Taxonomy" id="2282697"/>
    <lineage>
        <taxon>Bacteria</taxon>
        <taxon>Bacillati</taxon>
        <taxon>Bacillota</taxon>
        <taxon>Bacilli</taxon>
        <taxon>Bacillales</taxon>
        <taxon>Bacillaceae</taxon>
        <taxon>Thalassorhabdus</taxon>
    </lineage>
</organism>
<feature type="transmembrane region" description="Helical" evidence="7">
    <location>
        <begin position="90"/>
        <end position="107"/>
    </location>
</feature>
<dbReference type="InterPro" id="IPR035952">
    <property type="entry name" value="Rhomboid-like_sf"/>
</dbReference>
<evidence type="ECO:0000256" key="5">
    <source>
        <dbReference type="ARBA" id="ARBA00022989"/>
    </source>
</evidence>
<evidence type="ECO:0000256" key="7">
    <source>
        <dbReference type="SAM" id="Phobius"/>
    </source>
</evidence>
<name>A0ABW0YJN0_9BACI</name>
<dbReference type="EMBL" id="JBHSOZ010000003">
    <property type="protein sequence ID" value="MFC5711921.1"/>
    <property type="molecule type" value="Genomic_DNA"/>
</dbReference>
<dbReference type="PANTHER" id="PTHR43731">
    <property type="entry name" value="RHOMBOID PROTEASE"/>
    <property type="match status" value="1"/>
</dbReference>
<keyword evidence="10" id="KW-1185">Reference proteome</keyword>
<dbReference type="GO" id="GO:0006508">
    <property type="term" value="P:proteolysis"/>
    <property type="evidence" value="ECO:0007669"/>
    <property type="project" value="UniProtKB-KW"/>
</dbReference>
<dbReference type="Gene3D" id="1.20.1540.10">
    <property type="entry name" value="Rhomboid-like"/>
    <property type="match status" value="1"/>
</dbReference>
<evidence type="ECO:0000256" key="6">
    <source>
        <dbReference type="ARBA" id="ARBA00023136"/>
    </source>
</evidence>
<keyword evidence="4 9" id="KW-0378">Hydrolase</keyword>
<gene>
    <name evidence="9" type="ORF">ACFPU1_03945</name>
</gene>
<comment type="caution">
    <text evidence="9">The sequence shown here is derived from an EMBL/GenBank/DDBJ whole genome shotgun (WGS) entry which is preliminary data.</text>
</comment>
<evidence type="ECO:0000313" key="9">
    <source>
        <dbReference type="EMBL" id="MFC5711921.1"/>
    </source>
</evidence>
<dbReference type="EC" id="3.4.21.-" evidence="9"/>
<keyword evidence="6 7" id="KW-0472">Membrane</keyword>
<dbReference type="PANTHER" id="PTHR43731:SF14">
    <property type="entry name" value="PRESENILIN-ASSOCIATED RHOMBOID-LIKE PROTEIN, MITOCHONDRIAL"/>
    <property type="match status" value="1"/>
</dbReference>
<keyword evidence="5 7" id="KW-1133">Transmembrane helix</keyword>
<comment type="subcellular location">
    <subcellularLocation>
        <location evidence="1">Membrane</location>
        <topology evidence="1">Multi-pass membrane protein</topology>
    </subcellularLocation>
</comment>
<comment type="similarity">
    <text evidence="2">Belongs to the peptidase S54 family.</text>
</comment>
<accession>A0ABW0YJN0</accession>
<dbReference type="RefSeq" id="WP_385938860.1">
    <property type="nucleotide sequence ID" value="NZ_JBHSOZ010000003.1"/>
</dbReference>
<protein>
    <submittedName>
        <fullName evidence="9">Rhomboid family intramembrane serine protease</fullName>
        <ecNumber evidence="9">3.4.21.-</ecNumber>
    </submittedName>
</protein>
<keyword evidence="9" id="KW-0645">Protease</keyword>
<evidence type="ECO:0000256" key="2">
    <source>
        <dbReference type="ARBA" id="ARBA00009045"/>
    </source>
</evidence>
<dbReference type="InterPro" id="IPR022764">
    <property type="entry name" value="Peptidase_S54_rhomboid_dom"/>
</dbReference>
<proteinExistence type="inferred from homology"/>
<evidence type="ECO:0000313" key="10">
    <source>
        <dbReference type="Proteomes" id="UP001596142"/>
    </source>
</evidence>
<feature type="transmembrane region" description="Helical" evidence="7">
    <location>
        <begin position="145"/>
        <end position="161"/>
    </location>
</feature>
<dbReference type="Pfam" id="PF01694">
    <property type="entry name" value="Rhomboid"/>
    <property type="match status" value="1"/>
</dbReference>
<feature type="domain" description="Peptidase S54 rhomboid" evidence="8">
    <location>
        <begin position="26"/>
        <end position="162"/>
    </location>
</feature>